<dbReference type="EMBL" id="AUZY01006039">
    <property type="protein sequence ID" value="EQD55522.1"/>
    <property type="molecule type" value="Genomic_DNA"/>
</dbReference>
<reference evidence="2" key="1">
    <citation type="submission" date="2013-08" db="EMBL/GenBank/DDBJ databases">
        <authorList>
            <person name="Mendez C."/>
            <person name="Richter M."/>
            <person name="Ferrer M."/>
            <person name="Sanchez J."/>
        </authorList>
    </citation>
    <scope>NUCLEOTIDE SEQUENCE</scope>
</reference>
<feature type="non-terminal residue" evidence="2">
    <location>
        <position position="1"/>
    </location>
</feature>
<evidence type="ECO:0000313" key="1">
    <source>
        <dbReference type="EMBL" id="EQD55522.1"/>
    </source>
</evidence>
<proteinExistence type="predicted"/>
<organism evidence="2">
    <name type="scientific">mine drainage metagenome</name>
    <dbReference type="NCBI Taxonomy" id="410659"/>
    <lineage>
        <taxon>unclassified sequences</taxon>
        <taxon>metagenomes</taxon>
        <taxon>ecological metagenomes</taxon>
    </lineage>
</organism>
<dbReference type="AlphaFoldDB" id="T1APU5"/>
<gene>
    <name evidence="2" type="ORF">B1A_10755</name>
    <name evidence="1" type="ORF">B1B_09184</name>
</gene>
<protein>
    <submittedName>
        <fullName evidence="2">Transposase Tn3 family protein</fullName>
    </submittedName>
</protein>
<sequence>ETGKVPRHQLSPVRLRGVSSSITLLSNIVMAWTTARMQQSLTTLPADMAALAVPENLRHIAPIQEGLVNFRGLFVFPVERYMARLLPALQPVRPVLRNMR</sequence>
<comment type="caution">
    <text evidence="2">The sequence shown here is derived from an EMBL/GenBank/DDBJ whole genome shotgun (WGS) entry which is preliminary data.</text>
</comment>
<reference evidence="2" key="2">
    <citation type="journal article" date="2014" name="ISME J.">
        <title>Microbial stratification in low pH oxic and suboxic macroscopic growths along an acid mine drainage.</title>
        <authorList>
            <person name="Mendez-Garcia C."/>
            <person name="Mesa V."/>
            <person name="Sprenger R.R."/>
            <person name="Richter M."/>
            <person name="Diez M.S."/>
            <person name="Solano J."/>
            <person name="Bargiela R."/>
            <person name="Golyshina O.V."/>
            <person name="Manteca A."/>
            <person name="Ramos J.L."/>
            <person name="Gallego J.R."/>
            <person name="Llorente I."/>
            <person name="Martins Dos Santos V.A."/>
            <person name="Jensen O.N."/>
            <person name="Pelaez A.I."/>
            <person name="Sanchez J."/>
            <person name="Ferrer M."/>
        </authorList>
    </citation>
    <scope>NUCLEOTIDE SEQUENCE</scope>
</reference>
<name>T1APU5_9ZZZZ</name>
<evidence type="ECO:0000313" key="2">
    <source>
        <dbReference type="EMBL" id="EQD58538.1"/>
    </source>
</evidence>
<dbReference type="EMBL" id="AUZX01007663">
    <property type="protein sequence ID" value="EQD58538.1"/>
    <property type="molecule type" value="Genomic_DNA"/>
</dbReference>
<accession>T1APU5</accession>